<gene>
    <name evidence="2" type="ORF">DEAC_c31760</name>
</gene>
<keyword evidence="3" id="KW-1185">Reference proteome</keyword>
<sequence>MTIGWNFPSNNFGQLMGVSESGIETFRGARYSFLAREICQNSLDAKLDQGLPVTVEFQKIYVNNYDVPGYEQLQDALERCLAFWKERNNKKAMDFFSNSCSVINQERICSLRISDFNTIGLTGSDKEYEITPWQSLVKSSGVSDKGGAAGGSYGIGKSAPFACSEIRTLFYSTHDVKDIIATQGVSRLVSFQNANGEITQGIGYYGDVERNTALNTVSGIDQTFDRNCRTGTDIYILGFMEDNSWKDEMIVSALEGFLLSIYDESLIVKIEDIVISKETLPLIINQYKSSAKYAYNYYQVLTSGESIVINEDFTGLGEIELRVLLAPNLHRKVLITRSTGMKIFDKQNISSTIQFAAVLILKGEKVNQFFRDMESPQHDAWEPDRHPDTKTAKKRRTELFKLIKEKIHELGKNNATDVMDAEGVGEFLPDDVIDLEIQDESGVEETITARIKDIAIKVVDRVSMSKGNTKIFDLMADEEIAATGDLSEEDEGEGVGRKPTGETNSSSGGIGTATSANRNDNSETEIKKYVEVGTASVRIFLTDEKSKQYKLIIIPEKNVKYGYIKISLSGEQSDVEAVIMSANLSNSSVSLKCSKGKVFINNMIAKQKYSVSFVLDYFDNCSMEVRLYGYTL</sequence>
<dbReference type="AlphaFoldDB" id="A0A0J1FPF9"/>
<protein>
    <submittedName>
        <fullName evidence="2">Uncharacterized protein</fullName>
    </submittedName>
</protein>
<accession>A0A0J1FPF9</accession>
<reference evidence="2 3" key="1">
    <citation type="submission" date="2015-06" db="EMBL/GenBank/DDBJ databases">
        <title>Draft genome of the moderately acidophilic sulfate reducer Candidatus Desulfosporosinus acididurans strain M1.</title>
        <authorList>
            <person name="Poehlein A."/>
            <person name="Petzsch P."/>
            <person name="Johnson B.D."/>
            <person name="Schloemann M."/>
            <person name="Daniel R."/>
            <person name="Muehling M."/>
        </authorList>
    </citation>
    <scope>NUCLEOTIDE SEQUENCE [LARGE SCALE GENOMIC DNA]</scope>
    <source>
        <strain evidence="2 3">M1</strain>
    </source>
</reference>
<feature type="compositionally biased region" description="Low complexity" evidence="1">
    <location>
        <begin position="503"/>
        <end position="517"/>
    </location>
</feature>
<proteinExistence type="predicted"/>
<evidence type="ECO:0000313" key="3">
    <source>
        <dbReference type="Proteomes" id="UP000036356"/>
    </source>
</evidence>
<organism evidence="2 3">
    <name type="scientific">Desulfosporosinus acididurans</name>
    <dbReference type="NCBI Taxonomy" id="476652"/>
    <lineage>
        <taxon>Bacteria</taxon>
        <taxon>Bacillati</taxon>
        <taxon>Bacillota</taxon>
        <taxon>Clostridia</taxon>
        <taxon>Eubacteriales</taxon>
        <taxon>Desulfitobacteriaceae</taxon>
        <taxon>Desulfosporosinus</taxon>
    </lineage>
</organism>
<dbReference type="STRING" id="476652.DEAC_c31760"/>
<feature type="region of interest" description="Disordered" evidence="1">
    <location>
        <begin position="483"/>
        <end position="520"/>
    </location>
</feature>
<dbReference type="RefSeq" id="WP_047810993.1">
    <property type="nucleotide sequence ID" value="NZ_LDZY01000011.1"/>
</dbReference>
<dbReference type="PATRIC" id="fig|476652.3.peg.3346"/>
<evidence type="ECO:0000313" key="2">
    <source>
        <dbReference type="EMBL" id="KLU64848.1"/>
    </source>
</evidence>
<dbReference type="EMBL" id="LDZY01000011">
    <property type="protein sequence ID" value="KLU64848.1"/>
    <property type="molecule type" value="Genomic_DNA"/>
</dbReference>
<dbReference type="Proteomes" id="UP000036356">
    <property type="component" value="Unassembled WGS sequence"/>
</dbReference>
<name>A0A0J1FPF9_9FIRM</name>
<comment type="caution">
    <text evidence="2">The sequence shown here is derived from an EMBL/GenBank/DDBJ whole genome shotgun (WGS) entry which is preliminary data.</text>
</comment>
<evidence type="ECO:0000256" key="1">
    <source>
        <dbReference type="SAM" id="MobiDB-lite"/>
    </source>
</evidence>
<feature type="compositionally biased region" description="Acidic residues" evidence="1">
    <location>
        <begin position="483"/>
        <end position="493"/>
    </location>
</feature>